<keyword evidence="3" id="KW-1003">Cell membrane</keyword>
<name>A0ABY8QJ61_9RHOB</name>
<feature type="transmembrane region" description="Helical" evidence="7">
    <location>
        <begin position="227"/>
        <end position="247"/>
    </location>
</feature>
<evidence type="ECO:0000313" key="9">
    <source>
        <dbReference type="Proteomes" id="UP001241605"/>
    </source>
</evidence>
<evidence type="ECO:0000256" key="1">
    <source>
        <dbReference type="ARBA" id="ARBA00004141"/>
    </source>
</evidence>
<evidence type="ECO:0000256" key="3">
    <source>
        <dbReference type="ARBA" id="ARBA00022475"/>
    </source>
</evidence>
<feature type="transmembrane region" description="Helical" evidence="7">
    <location>
        <begin position="157"/>
        <end position="182"/>
    </location>
</feature>
<dbReference type="EMBL" id="CP124616">
    <property type="protein sequence ID" value="WGW04187.1"/>
    <property type="molecule type" value="Genomic_DNA"/>
</dbReference>
<protein>
    <submittedName>
        <fullName evidence="8">AEC family transporter</fullName>
    </submittedName>
</protein>
<dbReference type="Proteomes" id="UP001241605">
    <property type="component" value="Chromosome"/>
</dbReference>
<dbReference type="RefSeq" id="WP_282300818.1">
    <property type="nucleotide sequence ID" value="NZ_CP124616.1"/>
</dbReference>
<dbReference type="Pfam" id="PF03547">
    <property type="entry name" value="Mem_trans"/>
    <property type="match status" value="1"/>
</dbReference>
<dbReference type="InterPro" id="IPR004776">
    <property type="entry name" value="Mem_transp_PIN-like"/>
</dbReference>
<evidence type="ECO:0000256" key="6">
    <source>
        <dbReference type="ARBA" id="ARBA00023136"/>
    </source>
</evidence>
<feature type="transmembrane region" description="Helical" evidence="7">
    <location>
        <begin position="253"/>
        <end position="274"/>
    </location>
</feature>
<evidence type="ECO:0000256" key="7">
    <source>
        <dbReference type="SAM" id="Phobius"/>
    </source>
</evidence>
<evidence type="ECO:0000256" key="4">
    <source>
        <dbReference type="ARBA" id="ARBA00022692"/>
    </source>
</evidence>
<keyword evidence="4 7" id="KW-0812">Transmembrane</keyword>
<evidence type="ECO:0000256" key="5">
    <source>
        <dbReference type="ARBA" id="ARBA00022989"/>
    </source>
</evidence>
<evidence type="ECO:0000256" key="2">
    <source>
        <dbReference type="ARBA" id="ARBA00022448"/>
    </source>
</evidence>
<organism evidence="8 9">
    <name type="scientific">Tropicibacter oceani</name>
    <dbReference type="NCBI Taxonomy" id="3058420"/>
    <lineage>
        <taxon>Bacteria</taxon>
        <taxon>Pseudomonadati</taxon>
        <taxon>Pseudomonadota</taxon>
        <taxon>Alphaproteobacteria</taxon>
        <taxon>Rhodobacterales</taxon>
        <taxon>Roseobacteraceae</taxon>
        <taxon>Tropicibacter</taxon>
    </lineage>
</organism>
<keyword evidence="5 7" id="KW-1133">Transmembrane helix</keyword>
<dbReference type="PANTHER" id="PTHR36838:SF3">
    <property type="entry name" value="TRANSPORTER AUXIN EFFLUX CARRIER EC FAMILY"/>
    <property type="match status" value="1"/>
</dbReference>
<gene>
    <name evidence="8" type="ORF">QF118_01230</name>
</gene>
<feature type="transmembrane region" description="Helical" evidence="7">
    <location>
        <begin position="122"/>
        <end position="145"/>
    </location>
</feature>
<evidence type="ECO:0000313" key="8">
    <source>
        <dbReference type="EMBL" id="WGW04187.1"/>
    </source>
</evidence>
<feature type="transmembrane region" description="Helical" evidence="7">
    <location>
        <begin position="38"/>
        <end position="57"/>
    </location>
</feature>
<keyword evidence="9" id="KW-1185">Reference proteome</keyword>
<dbReference type="PANTHER" id="PTHR36838">
    <property type="entry name" value="AUXIN EFFLUX CARRIER FAMILY PROTEIN"/>
    <property type="match status" value="1"/>
</dbReference>
<proteinExistence type="predicted"/>
<feature type="transmembrane region" description="Helical" evidence="7">
    <location>
        <begin position="194"/>
        <end position="215"/>
    </location>
</feature>
<sequence>MIEVFLKTLPFFALIGLGYGAAKSRFFPEEASAHLTKFVFYFALSAMLLKFSANLSFSEIFDPRLAAAYLWGTAFTYGIAIGVAFWRGLDTATAAIEAQCAAIGNTGFLGVPMLAVLLGQEAIGPIILILSIDLIVFSTLLTILVTGTRGDVRGARVFKTVALGLLKNPMIVSIALGLGISASSLPVPEVVNSFLSTLGAAATPGALFAIGASLASKSAERVQIAAWLSFGKLILHPLFVAAGAYLFFPVDAYKAAVAVSAAALPVAGNVFILAQHYGVAPQRVSASILVSTAASILTVSFVIALVTRSF</sequence>
<keyword evidence="2" id="KW-0813">Transport</keyword>
<comment type="subcellular location">
    <subcellularLocation>
        <location evidence="1">Membrane</location>
        <topology evidence="1">Multi-pass membrane protein</topology>
    </subcellularLocation>
</comment>
<keyword evidence="6 7" id="KW-0472">Membrane</keyword>
<feature type="transmembrane region" description="Helical" evidence="7">
    <location>
        <begin position="69"/>
        <end position="89"/>
    </location>
</feature>
<reference evidence="8 9" key="1">
    <citation type="submission" date="2023-05" db="EMBL/GenBank/DDBJ databases">
        <title>YMD87, complete Genome.</title>
        <authorList>
            <person name="Zhang J."/>
            <person name="Xu X."/>
        </authorList>
    </citation>
    <scope>NUCLEOTIDE SEQUENCE [LARGE SCALE GENOMIC DNA]</scope>
    <source>
        <strain evidence="8 9">YMD87</strain>
    </source>
</reference>
<feature type="transmembrane region" description="Helical" evidence="7">
    <location>
        <begin position="286"/>
        <end position="306"/>
    </location>
</feature>
<accession>A0ABY8QJ61</accession>